<dbReference type="SUPFAM" id="SSF53271">
    <property type="entry name" value="PRTase-like"/>
    <property type="match status" value="1"/>
</dbReference>
<accession>A0P6M0</accession>
<dbReference type="Gene3D" id="3.40.50.2020">
    <property type="match status" value="1"/>
</dbReference>
<dbReference type="GO" id="GO:0046100">
    <property type="term" value="P:hypoxanthine metabolic process"/>
    <property type="evidence" value="ECO:0007669"/>
    <property type="project" value="TreeGrafter"/>
</dbReference>
<keyword evidence="4" id="KW-0328">Glycosyltransferase</keyword>
<keyword evidence="4" id="KW-0808">Transferase</keyword>
<evidence type="ECO:0000313" key="4">
    <source>
        <dbReference type="EMBL" id="EAV47180.1"/>
    </source>
</evidence>
<dbReference type="EMBL" id="AAUX01000001">
    <property type="protein sequence ID" value="EAV47180.1"/>
    <property type="molecule type" value="Genomic_DNA"/>
</dbReference>
<sequence length="178" mass="19659">MGLAELISSSEVVFSNNEIETSIGEMAETLNKTYRDQHVLVLPVLSGAIPFAGHLIPKLTFEVTINYFHASRYAKNIGTDNIKLIYEPPDEAVKNRSILVLDDILDQGDTLAFIKQRLLVKGALEVSTAVLFDKAIGKSKPIQADYIGLDVPDIYVYGFGLDFNGIGRNMADLYAYNN</sequence>
<dbReference type="Pfam" id="PF00156">
    <property type="entry name" value="Pribosyltran"/>
    <property type="match status" value="1"/>
</dbReference>
<keyword evidence="5" id="KW-1185">Reference proteome</keyword>
<evidence type="ECO:0000259" key="3">
    <source>
        <dbReference type="Pfam" id="PF00156"/>
    </source>
</evidence>
<dbReference type="PANTHER" id="PTHR43340:SF1">
    <property type="entry name" value="HYPOXANTHINE PHOSPHORIBOSYLTRANSFERASE"/>
    <property type="match status" value="1"/>
</dbReference>
<protein>
    <submittedName>
        <fullName evidence="4">Hypoxanthine-guanine phosphoribosyltransferase</fullName>
        <ecNumber evidence="4">2.4.2.8</ecNumber>
    </submittedName>
</protein>
<evidence type="ECO:0000256" key="1">
    <source>
        <dbReference type="ARBA" id="ARBA00048811"/>
    </source>
</evidence>
<organism evidence="4 5">
    <name type="scientific">Methylophilales bacterium HTCC2181</name>
    <dbReference type="NCBI Taxonomy" id="383631"/>
    <lineage>
        <taxon>Bacteria</taxon>
        <taxon>Pseudomonadati</taxon>
        <taxon>Pseudomonadota</taxon>
        <taxon>Betaproteobacteria</taxon>
        <taxon>Nitrosomonadales</taxon>
        <taxon>OM43 clade</taxon>
    </lineage>
</organism>
<dbReference type="InterPro" id="IPR000836">
    <property type="entry name" value="PRTase_dom"/>
</dbReference>
<gene>
    <name evidence="4" type="ORF">MB2181_03865</name>
</gene>
<dbReference type="Proteomes" id="UP000054262">
    <property type="component" value="Unassembled WGS sequence"/>
</dbReference>
<reference evidence="4 5" key="1">
    <citation type="submission" date="2006-11" db="EMBL/GenBank/DDBJ databases">
        <authorList>
            <person name="Giovannoni S."/>
            <person name="Vergin K."/>
            <person name="Ferriera S."/>
            <person name="Johnson J."/>
            <person name="Kravitz S."/>
            <person name="Beeson K."/>
            <person name="Sutton G."/>
            <person name="Rogers Y.-H."/>
            <person name="Friedman R."/>
            <person name="Frazier M."/>
            <person name="Venter J.C."/>
        </authorList>
    </citation>
    <scope>NUCLEOTIDE SEQUENCE [LARGE SCALE GENOMIC DNA]</scope>
    <source>
        <strain evidence="4 5">HTCC2181</strain>
    </source>
</reference>
<comment type="catalytic activity">
    <reaction evidence="1">
        <text>GMP + diphosphate = guanine + 5-phospho-alpha-D-ribose 1-diphosphate</text>
        <dbReference type="Rhea" id="RHEA:25424"/>
        <dbReference type="ChEBI" id="CHEBI:16235"/>
        <dbReference type="ChEBI" id="CHEBI:33019"/>
        <dbReference type="ChEBI" id="CHEBI:58017"/>
        <dbReference type="ChEBI" id="CHEBI:58115"/>
        <dbReference type="EC" id="2.4.2.8"/>
    </reaction>
    <physiologicalReaction direction="right-to-left" evidence="1">
        <dbReference type="Rhea" id="RHEA:25426"/>
    </physiologicalReaction>
</comment>
<dbReference type="InterPro" id="IPR050408">
    <property type="entry name" value="HGPRT"/>
</dbReference>
<comment type="caution">
    <text evidence="4">The sequence shown here is derived from an EMBL/GenBank/DDBJ whole genome shotgun (WGS) entry which is preliminary data.</text>
</comment>
<dbReference type="GO" id="GO:0004422">
    <property type="term" value="F:hypoxanthine phosphoribosyltransferase activity"/>
    <property type="evidence" value="ECO:0007669"/>
    <property type="project" value="TreeGrafter"/>
</dbReference>
<feature type="domain" description="Phosphoribosyltransferase" evidence="3">
    <location>
        <begin position="15"/>
        <end position="162"/>
    </location>
</feature>
<dbReference type="CDD" id="cd06223">
    <property type="entry name" value="PRTases_typeI"/>
    <property type="match status" value="1"/>
</dbReference>
<comment type="catalytic activity">
    <reaction evidence="2">
        <text>IMP + diphosphate = hypoxanthine + 5-phospho-alpha-D-ribose 1-diphosphate</text>
        <dbReference type="Rhea" id="RHEA:17973"/>
        <dbReference type="ChEBI" id="CHEBI:17368"/>
        <dbReference type="ChEBI" id="CHEBI:33019"/>
        <dbReference type="ChEBI" id="CHEBI:58017"/>
        <dbReference type="ChEBI" id="CHEBI:58053"/>
        <dbReference type="EC" id="2.4.2.8"/>
    </reaction>
    <physiologicalReaction direction="right-to-left" evidence="2">
        <dbReference type="Rhea" id="RHEA:17975"/>
    </physiologicalReaction>
</comment>
<dbReference type="PANTHER" id="PTHR43340">
    <property type="entry name" value="HYPOXANTHINE-GUANINE PHOSPHORIBOSYLTRANSFERASE"/>
    <property type="match status" value="1"/>
</dbReference>
<dbReference type="GO" id="GO:0032264">
    <property type="term" value="P:IMP salvage"/>
    <property type="evidence" value="ECO:0007669"/>
    <property type="project" value="TreeGrafter"/>
</dbReference>
<dbReference type="GO" id="GO:0006178">
    <property type="term" value="P:guanine salvage"/>
    <property type="evidence" value="ECO:0007669"/>
    <property type="project" value="TreeGrafter"/>
</dbReference>
<evidence type="ECO:0000256" key="2">
    <source>
        <dbReference type="ARBA" id="ARBA00049402"/>
    </source>
</evidence>
<dbReference type="GO" id="GO:0000287">
    <property type="term" value="F:magnesium ion binding"/>
    <property type="evidence" value="ECO:0007669"/>
    <property type="project" value="TreeGrafter"/>
</dbReference>
<dbReference type="InterPro" id="IPR029057">
    <property type="entry name" value="PRTase-like"/>
</dbReference>
<dbReference type="GO" id="GO:0005829">
    <property type="term" value="C:cytosol"/>
    <property type="evidence" value="ECO:0007669"/>
    <property type="project" value="TreeGrafter"/>
</dbReference>
<dbReference type="OrthoDB" id="9802824at2"/>
<dbReference type="EC" id="2.4.2.8" evidence="4"/>
<dbReference type="GO" id="GO:0052657">
    <property type="term" value="F:guanine phosphoribosyltransferase activity"/>
    <property type="evidence" value="ECO:0007669"/>
    <property type="project" value="RHEA"/>
</dbReference>
<proteinExistence type="predicted"/>
<dbReference type="GO" id="GO:0032263">
    <property type="term" value="P:GMP salvage"/>
    <property type="evidence" value="ECO:0007669"/>
    <property type="project" value="TreeGrafter"/>
</dbReference>
<dbReference type="AlphaFoldDB" id="A0P6M0"/>
<name>A0P6M0_9PROT</name>
<evidence type="ECO:0000313" key="5">
    <source>
        <dbReference type="Proteomes" id="UP000054262"/>
    </source>
</evidence>